<protein>
    <submittedName>
        <fullName evidence="3">Uncharacterized protein</fullName>
    </submittedName>
</protein>
<proteinExistence type="predicted"/>
<evidence type="ECO:0000256" key="1">
    <source>
        <dbReference type="SAM" id="MobiDB-lite"/>
    </source>
</evidence>
<dbReference type="OrthoDB" id="122916at2"/>
<feature type="chain" id="PRO_5014860767" evidence="2">
    <location>
        <begin position="25"/>
        <end position="127"/>
    </location>
</feature>
<dbReference type="Proteomes" id="UP000239735">
    <property type="component" value="Unassembled WGS sequence"/>
</dbReference>
<dbReference type="EMBL" id="OKRB01000150">
    <property type="protein sequence ID" value="SPE31355.1"/>
    <property type="molecule type" value="Genomic_DNA"/>
</dbReference>
<feature type="region of interest" description="Disordered" evidence="1">
    <location>
        <begin position="83"/>
        <end position="127"/>
    </location>
</feature>
<reference evidence="4" key="1">
    <citation type="submission" date="2018-02" db="EMBL/GenBank/DDBJ databases">
        <authorList>
            <person name="Hausmann B."/>
        </authorList>
    </citation>
    <scope>NUCLEOTIDE SEQUENCE [LARGE SCALE GENOMIC DNA]</scope>
    <source>
        <strain evidence="4">Peat soil MAG SbA5</strain>
    </source>
</reference>
<gene>
    <name evidence="3" type="ORF">SBA5_880023</name>
</gene>
<feature type="compositionally biased region" description="Basic and acidic residues" evidence="1">
    <location>
        <begin position="118"/>
        <end position="127"/>
    </location>
</feature>
<name>A0A2N9M7B9_9BACT</name>
<evidence type="ECO:0000313" key="4">
    <source>
        <dbReference type="Proteomes" id="UP000239735"/>
    </source>
</evidence>
<feature type="compositionally biased region" description="Basic and acidic residues" evidence="1">
    <location>
        <begin position="100"/>
        <end position="111"/>
    </location>
</feature>
<evidence type="ECO:0000313" key="3">
    <source>
        <dbReference type="EMBL" id="SPE31355.1"/>
    </source>
</evidence>
<evidence type="ECO:0000256" key="2">
    <source>
        <dbReference type="SAM" id="SignalP"/>
    </source>
</evidence>
<accession>A0A2N9M7B9</accession>
<feature type="signal peptide" evidence="2">
    <location>
        <begin position="1"/>
        <end position="24"/>
    </location>
</feature>
<organism evidence="3 4">
    <name type="scientific">Candidatus Sulfuritelmatomonas gaucii</name>
    <dbReference type="NCBI Taxonomy" id="2043161"/>
    <lineage>
        <taxon>Bacteria</taxon>
        <taxon>Pseudomonadati</taxon>
        <taxon>Acidobacteriota</taxon>
        <taxon>Terriglobia</taxon>
        <taxon>Terriglobales</taxon>
        <taxon>Acidobacteriaceae</taxon>
        <taxon>Candidatus Sulfuritelmatomonas</taxon>
    </lineage>
</organism>
<sequence length="127" mass="13629">MNSIKFLALAAAAAFAIAPGTPKAAAQVTVDIGVAPDCPYGYYDYAPYNCVPDGYYGSEWFNAGVFVGAGPWFHGSNDFQGKVDNTFDPQHGYSGSLPKVGDKRAAQRRSPEQFNGNEVRDGRGNKK</sequence>
<keyword evidence="2" id="KW-0732">Signal</keyword>
<dbReference type="AlphaFoldDB" id="A0A2N9M7B9"/>